<dbReference type="Pfam" id="PF00356">
    <property type="entry name" value="LacI"/>
    <property type="match status" value="1"/>
</dbReference>
<evidence type="ECO:0000259" key="4">
    <source>
        <dbReference type="PROSITE" id="PS50932"/>
    </source>
</evidence>
<name>A0A7W8IDW5_9BACT</name>
<evidence type="ECO:0000256" key="1">
    <source>
        <dbReference type="ARBA" id="ARBA00023015"/>
    </source>
</evidence>
<accession>A0A7W8IDW5</accession>
<dbReference type="PANTHER" id="PTHR30146">
    <property type="entry name" value="LACI-RELATED TRANSCRIPTIONAL REPRESSOR"/>
    <property type="match status" value="1"/>
</dbReference>
<dbReference type="Pfam" id="PF13377">
    <property type="entry name" value="Peripla_BP_3"/>
    <property type="match status" value="1"/>
</dbReference>
<dbReference type="InterPro" id="IPR046335">
    <property type="entry name" value="LacI/GalR-like_sensor"/>
</dbReference>
<keyword evidence="2" id="KW-0238">DNA-binding</keyword>
<evidence type="ECO:0000256" key="3">
    <source>
        <dbReference type="ARBA" id="ARBA00023163"/>
    </source>
</evidence>
<protein>
    <submittedName>
        <fullName evidence="5">LacI family transcriptional regulator</fullName>
    </submittedName>
</protein>
<evidence type="ECO:0000313" key="5">
    <source>
        <dbReference type="EMBL" id="MBB5315378.1"/>
    </source>
</evidence>
<dbReference type="InterPro" id="IPR028082">
    <property type="entry name" value="Peripla_BP_I"/>
</dbReference>
<reference evidence="5" key="1">
    <citation type="submission" date="2020-08" db="EMBL/GenBank/DDBJ databases">
        <title>Genomic Encyclopedia of Type Strains, Phase IV (KMG-V): Genome sequencing to study the core and pangenomes of soil and plant-associated prokaryotes.</title>
        <authorList>
            <person name="Whitman W."/>
        </authorList>
    </citation>
    <scope>NUCLEOTIDE SEQUENCE [LARGE SCALE GENOMIC DNA]</scope>
    <source>
        <strain evidence="5">M8UP27</strain>
    </source>
</reference>
<proteinExistence type="predicted"/>
<keyword evidence="1" id="KW-0805">Transcription regulation</keyword>
<dbReference type="PANTHER" id="PTHR30146:SF109">
    <property type="entry name" value="HTH-TYPE TRANSCRIPTIONAL REGULATOR GALS"/>
    <property type="match status" value="1"/>
</dbReference>
<keyword evidence="6" id="KW-1185">Reference proteome</keyword>
<dbReference type="PROSITE" id="PS50932">
    <property type="entry name" value="HTH_LACI_2"/>
    <property type="match status" value="1"/>
</dbReference>
<evidence type="ECO:0000256" key="2">
    <source>
        <dbReference type="ARBA" id="ARBA00023125"/>
    </source>
</evidence>
<organism evidence="5 6">
    <name type="scientific">Tunturiibacter empetritectus</name>
    <dbReference type="NCBI Taxonomy" id="3069691"/>
    <lineage>
        <taxon>Bacteria</taxon>
        <taxon>Pseudomonadati</taxon>
        <taxon>Acidobacteriota</taxon>
        <taxon>Terriglobia</taxon>
        <taxon>Terriglobales</taxon>
        <taxon>Acidobacteriaceae</taxon>
        <taxon>Tunturiibacter</taxon>
    </lineage>
</organism>
<sequence>MMKAQNKDCKPDAGKPVTLKTLAEYLDLSPATISIVLNNSPVAKSISPATRERVLDAAKKFEYRPNLHARMLRTRITNTIGVIVPELSEGYFTGVMLGVEQYLLQEGFLYFTVSHLGRADLREEYQELLMSRRVDGFLLVNTELSVNVSLPVVGVSSHSKSPGVSNIMLDHDFAAKKALRHLYDLGHRKIAFMKGQRYSLDSEARWQSIVSTANDLGITILPELCIYLEKNLWSPELGYPPMRELLARTHDFTALFCFNDTAAIGAIRAIQDAGLSCPRDISVIGFDDIIVAEYFNPRLTTVRQPLHKMGWAAAQLLIKRIQYPDEPYPEEVWFEPELVVRESTAAIPNTSRPRRGNGR</sequence>
<dbReference type="GO" id="GO:0003700">
    <property type="term" value="F:DNA-binding transcription factor activity"/>
    <property type="evidence" value="ECO:0007669"/>
    <property type="project" value="TreeGrafter"/>
</dbReference>
<dbReference type="Gene3D" id="3.40.50.2300">
    <property type="match status" value="2"/>
</dbReference>
<dbReference type="Proteomes" id="UP000568106">
    <property type="component" value="Unassembled WGS sequence"/>
</dbReference>
<comment type="caution">
    <text evidence="5">The sequence shown here is derived from an EMBL/GenBank/DDBJ whole genome shotgun (WGS) entry which is preliminary data.</text>
</comment>
<dbReference type="CDD" id="cd01392">
    <property type="entry name" value="HTH_LacI"/>
    <property type="match status" value="1"/>
</dbReference>
<dbReference type="Gene3D" id="1.10.260.40">
    <property type="entry name" value="lambda repressor-like DNA-binding domains"/>
    <property type="match status" value="1"/>
</dbReference>
<dbReference type="InterPro" id="IPR000843">
    <property type="entry name" value="HTH_LacI"/>
</dbReference>
<dbReference type="InterPro" id="IPR010982">
    <property type="entry name" value="Lambda_DNA-bd_dom_sf"/>
</dbReference>
<gene>
    <name evidence="5" type="ORF">HDF09_000028</name>
</gene>
<feature type="domain" description="HTH lacI-type" evidence="4">
    <location>
        <begin position="17"/>
        <end position="74"/>
    </location>
</feature>
<dbReference type="SMART" id="SM00354">
    <property type="entry name" value="HTH_LACI"/>
    <property type="match status" value="1"/>
</dbReference>
<dbReference type="EMBL" id="JACHDY010000001">
    <property type="protein sequence ID" value="MBB5315378.1"/>
    <property type="molecule type" value="Genomic_DNA"/>
</dbReference>
<dbReference type="SUPFAM" id="SSF53822">
    <property type="entry name" value="Periplasmic binding protein-like I"/>
    <property type="match status" value="1"/>
</dbReference>
<dbReference type="SUPFAM" id="SSF47413">
    <property type="entry name" value="lambda repressor-like DNA-binding domains"/>
    <property type="match status" value="1"/>
</dbReference>
<dbReference type="CDD" id="cd06267">
    <property type="entry name" value="PBP1_LacI_sugar_binding-like"/>
    <property type="match status" value="1"/>
</dbReference>
<dbReference type="GO" id="GO:0000976">
    <property type="term" value="F:transcription cis-regulatory region binding"/>
    <property type="evidence" value="ECO:0007669"/>
    <property type="project" value="TreeGrafter"/>
</dbReference>
<keyword evidence="3" id="KW-0804">Transcription</keyword>
<evidence type="ECO:0000313" key="6">
    <source>
        <dbReference type="Proteomes" id="UP000568106"/>
    </source>
</evidence>
<dbReference type="AlphaFoldDB" id="A0A7W8IDW5"/>